<dbReference type="InterPro" id="IPR058792">
    <property type="entry name" value="Beta-barrel_RND_2"/>
</dbReference>
<feature type="domain" description="CusB-like three alpha-helical bundle" evidence="6">
    <location>
        <begin position="211"/>
        <end position="244"/>
    </location>
</feature>
<proteinExistence type="inferred from homology"/>
<dbReference type="Pfam" id="PF25869">
    <property type="entry name" value="3HB_CusB"/>
    <property type="match status" value="1"/>
</dbReference>
<dbReference type="InterPro" id="IPR058627">
    <property type="entry name" value="MdtA-like_C"/>
</dbReference>
<feature type="domain" description="CusB-like barrel-sandwich hybrid" evidence="7">
    <location>
        <begin position="150"/>
        <end position="279"/>
    </location>
</feature>
<dbReference type="Pfam" id="PF25967">
    <property type="entry name" value="RND-MFP_C"/>
    <property type="match status" value="1"/>
</dbReference>
<dbReference type="Gene3D" id="2.40.420.20">
    <property type="match status" value="1"/>
</dbReference>
<dbReference type="AlphaFoldDB" id="A0A2N1PN84"/>
<reference evidence="10 11" key="1">
    <citation type="journal article" date="2017" name="ISME J.">
        <title>Potential for microbial H2 and metal transformations associated with novel bacteria and archaea in deep terrestrial subsurface sediments.</title>
        <authorList>
            <person name="Hernsdorf A.W."/>
            <person name="Amano Y."/>
            <person name="Miyakawa K."/>
            <person name="Ise K."/>
            <person name="Suzuki Y."/>
            <person name="Anantharaman K."/>
            <person name="Probst A."/>
            <person name="Burstein D."/>
            <person name="Thomas B.C."/>
            <person name="Banfield J.F."/>
        </authorList>
    </citation>
    <scope>NUCLEOTIDE SEQUENCE [LARGE SCALE GENOMIC DNA]</scope>
    <source>
        <strain evidence="10">HGW-Wallbacteria-1</strain>
    </source>
</reference>
<dbReference type="Gene3D" id="2.40.30.170">
    <property type="match status" value="1"/>
</dbReference>
<feature type="domain" description="DUF3347" evidence="4">
    <location>
        <begin position="551"/>
        <end position="638"/>
    </location>
</feature>
<dbReference type="InterPro" id="IPR058790">
    <property type="entry name" value="BSH_CusB"/>
</dbReference>
<comment type="similarity">
    <text evidence="1">Belongs to the membrane fusion protein (MFP) (TC 8.A.1) family.</text>
</comment>
<dbReference type="EMBL" id="PGXC01000011">
    <property type="protein sequence ID" value="PKK89811.1"/>
    <property type="molecule type" value="Genomic_DNA"/>
</dbReference>
<name>A0A2N1PN84_9BACT</name>
<feature type="domain" description="Heavy metal binding" evidence="5">
    <location>
        <begin position="375"/>
        <end position="400"/>
    </location>
</feature>
<dbReference type="Pfam" id="PF25919">
    <property type="entry name" value="BSH_CusB"/>
    <property type="match status" value="1"/>
</dbReference>
<protein>
    <submittedName>
        <fullName evidence="10">Efflux transporter periplasmic adaptor subunit</fullName>
    </submittedName>
</protein>
<feature type="domain" description="CusB-like beta-barrel" evidence="8">
    <location>
        <begin position="283"/>
        <end position="358"/>
    </location>
</feature>
<dbReference type="Pfam" id="PF25954">
    <property type="entry name" value="Beta-barrel_RND_2"/>
    <property type="match status" value="1"/>
</dbReference>
<dbReference type="FunFam" id="2.40.30.170:FF:000010">
    <property type="entry name" value="Efflux RND transporter periplasmic adaptor subunit"/>
    <property type="match status" value="1"/>
</dbReference>
<dbReference type="Proteomes" id="UP000233256">
    <property type="component" value="Unassembled WGS sequence"/>
</dbReference>
<dbReference type="GO" id="GO:0060003">
    <property type="term" value="P:copper ion export"/>
    <property type="evidence" value="ECO:0007669"/>
    <property type="project" value="TreeGrafter"/>
</dbReference>
<evidence type="ECO:0000259" key="7">
    <source>
        <dbReference type="Pfam" id="PF25919"/>
    </source>
</evidence>
<dbReference type="GO" id="GO:0046872">
    <property type="term" value="F:metal ion binding"/>
    <property type="evidence" value="ECO:0007669"/>
    <property type="project" value="InterPro"/>
</dbReference>
<dbReference type="Pfam" id="PF19335">
    <property type="entry name" value="HMBD"/>
    <property type="match status" value="2"/>
</dbReference>
<feature type="domain" description="Heavy metal binding" evidence="5">
    <location>
        <begin position="55"/>
        <end position="80"/>
    </location>
</feature>
<evidence type="ECO:0000256" key="3">
    <source>
        <dbReference type="SAM" id="MobiDB-lite"/>
    </source>
</evidence>
<sequence length="696" mass="77471">MKHHRMRGMQSLTLIVIIALSFGAGIFACKSLFVKAFPATTTESKSVVKPTAEEVWTCSMHPQIRLPRKGKCPVCFMDLIMLVSDTHEEDGTEGNGSAISSASDDLSRVRVSDYSRKLMELETVEVKRKFVEAEVRMVGKVEYDETRISYISAWVPGRLERLYVNYTGIPVRKGDHMVEIYSPDLMSAQEELIQALGTVESLKKSDSAIVRRTADSMVRAVREKLRLLGLREGQIREIETSGKSRDRITIYAPAGGIVIYKNASEGMYVQTGTRIYTIADLSSVWIELNAYESDLGWVRYGGKVEFTTEAYPGRIFRGSISFIDPTVDQQTRTSRVRVTVSNESMALKPGMFVRATVRTVVAAGGHVMSSELQGKWISPMHPEIIKAAPGKCDVCGMPLVSAESLGYVSGNEGNAPLVIPVSAALRTGRRAVVYLQRSGYETVASGNNRYEGREVVLGARLGDYYIVEDGLKEGDRVVVRGAFKLDAELQIQARPSMMSQQSDSPFPDSTSNALSSDEQINSDDHASIDIHMKNDGISVNDEFRVQFGEFVKSYFKLHRALAADKPEEVSEFSVQAAEKLKAVNMELLSGRSHMIWMKHLKGLRGGLDRLMQERTLDRQREAFEILSSQLILTVRTFSFGNIRMFRATCPMAFDNKGASWLQDSEMIANPYFGAMMLQCGEINEQIIDPQAGESHE</sequence>
<feature type="compositionally biased region" description="Polar residues" evidence="3">
    <location>
        <begin position="497"/>
        <end position="518"/>
    </location>
</feature>
<evidence type="ECO:0000259" key="4">
    <source>
        <dbReference type="Pfam" id="PF11827"/>
    </source>
</evidence>
<evidence type="ECO:0000259" key="6">
    <source>
        <dbReference type="Pfam" id="PF25869"/>
    </source>
</evidence>
<feature type="region of interest" description="Disordered" evidence="3">
    <location>
        <begin position="494"/>
        <end position="518"/>
    </location>
</feature>
<dbReference type="GO" id="GO:0015679">
    <property type="term" value="P:plasma membrane copper ion transport"/>
    <property type="evidence" value="ECO:0007669"/>
    <property type="project" value="TreeGrafter"/>
</dbReference>
<evidence type="ECO:0000256" key="2">
    <source>
        <dbReference type="ARBA" id="ARBA00022448"/>
    </source>
</evidence>
<dbReference type="PANTHER" id="PTHR30097">
    <property type="entry name" value="CATION EFFLUX SYSTEM PROTEIN CUSB"/>
    <property type="match status" value="1"/>
</dbReference>
<dbReference type="PROSITE" id="PS51257">
    <property type="entry name" value="PROKAR_LIPOPROTEIN"/>
    <property type="match status" value="1"/>
</dbReference>
<feature type="domain" description="Multidrug resistance protein MdtA-like C-terminal permuted SH3" evidence="9">
    <location>
        <begin position="443"/>
        <end position="482"/>
    </location>
</feature>
<organism evidence="10 11">
    <name type="scientific">Candidatus Wallbacteria bacterium HGW-Wallbacteria-1</name>
    <dbReference type="NCBI Taxonomy" id="2013854"/>
    <lineage>
        <taxon>Bacteria</taxon>
        <taxon>Candidatus Walliibacteriota</taxon>
    </lineage>
</organism>
<evidence type="ECO:0000256" key="1">
    <source>
        <dbReference type="ARBA" id="ARBA00009477"/>
    </source>
</evidence>
<dbReference type="InterPro" id="IPR051909">
    <property type="entry name" value="MFP_Cation_Efflux"/>
</dbReference>
<evidence type="ECO:0000313" key="11">
    <source>
        <dbReference type="Proteomes" id="UP000233256"/>
    </source>
</evidence>
<dbReference type="GO" id="GO:0030313">
    <property type="term" value="C:cell envelope"/>
    <property type="evidence" value="ECO:0007669"/>
    <property type="project" value="TreeGrafter"/>
</dbReference>
<accession>A0A2N1PN84</accession>
<keyword evidence="2" id="KW-0813">Transport</keyword>
<dbReference type="PANTHER" id="PTHR30097:SF15">
    <property type="entry name" value="CATION EFFLUX SYSTEM PROTEIN CUSB"/>
    <property type="match status" value="1"/>
</dbReference>
<gene>
    <name evidence="10" type="ORF">CVV64_12360</name>
</gene>
<evidence type="ECO:0000259" key="5">
    <source>
        <dbReference type="Pfam" id="PF19335"/>
    </source>
</evidence>
<dbReference type="SUPFAM" id="SSF111369">
    <property type="entry name" value="HlyD-like secretion proteins"/>
    <property type="match status" value="1"/>
</dbReference>
<dbReference type="InterPro" id="IPR021782">
    <property type="entry name" value="DUF3347"/>
</dbReference>
<comment type="caution">
    <text evidence="10">The sequence shown here is derived from an EMBL/GenBank/DDBJ whole genome shotgun (WGS) entry which is preliminary data.</text>
</comment>
<dbReference type="InterPro" id="IPR058791">
    <property type="entry name" value="3HB_CusB"/>
</dbReference>
<dbReference type="InterPro" id="IPR045800">
    <property type="entry name" value="HMBD"/>
</dbReference>
<evidence type="ECO:0000259" key="8">
    <source>
        <dbReference type="Pfam" id="PF25954"/>
    </source>
</evidence>
<dbReference type="Pfam" id="PF11827">
    <property type="entry name" value="DUF3347"/>
    <property type="match status" value="1"/>
</dbReference>
<evidence type="ECO:0000259" key="9">
    <source>
        <dbReference type="Pfam" id="PF25967"/>
    </source>
</evidence>
<evidence type="ECO:0000313" key="10">
    <source>
        <dbReference type="EMBL" id="PKK89811.1"/>
    </source>
</evidence>